<evidence type="ECO:0000313" key="3">
    <source>
        <dbReference type="Proteomes" id="UP000682802"/>
    </source>
</evidence>
<evidence type="ECO:0008006" key="4">
    <source>
        <dbReference type="Google" id="ProtNLM"/>
    </source>
</evidence>
<reference evidence="2 3" key="1">
    <citation type="submission" date="2021-05" db="EMBL/GenBank/DDBJ databases">
        <title>Comparative genomic studies on the polysaccharide-degrading batcterial strains of the Flammeovirga genus.</title>
        <authorList>
            <person name="Zewei F."/>
            <person name="Zheng Z."/>
            <person name="Yu L."/>
            <person name="Ruyue G."/>
            <person name="Yanhong M."/>
            <person name="Yuanyuan C."/>
            <person name="Jingyan G."/>
            <person name="Wenjun H."/>
        </authorList>
    </citation>
    <scope>NUCLEOTIDE SEQUENCE [LARGE SCALE GENOMIC DNA]</scope>
    <source>
        <strain evidence="2 3">YS10</strain>
    </source>
</reference>
<evidence type="ECO:0000256" key="1">
    <source>
        <dbReference type="SAM" id="SignalP"/>
    </source>
</evidence>
<proteinExistence type="predicted"/>
<feature type="chain" id="PRO_5047467356" description="Outer membrane beta-barrel protein" evidence="1">
    <location>
        <begin position="23"/>
        <end position="274"/>
    </location>
</feature>
<keyword evidence="3" id="KW-1185">Reference proteome</keyword>
<dbReference type="EMBL" id="CP076128">
    <property type="protein sequence ID" value="QWG06377.1"/>
    <property type="molecule type" value="Genomic_DNA"/>
</dbReference>
<accession>A0ABX8GSX2</accession>
<name>A0ABX8GSX2_9BACT</name>
<organism evidence="2 3">
    <name type="scientific">Flammeovirga kamogawensis</name>
    <dbReference type="NCBI Taxonomy" id="373891"/>
    <lineage>
        <taxon>Bacteria</taxon>
        <taxon>Pseudomonadati</taxon>
        <taxon>Bacteroidota</taxon>
        <taxon>Cytophagia</taxon>
        <taxon>Cytophagales</taxon>
        <taxon>Flammeovirgaceae</taxon>
        <taxon>Flammeovirga</taxon>
    </lineage>
</organism>
<dbReference type="RefSeq" id="WP_144073796.1">
    <property type="nucleotide sequence ID" value="NZ_CP076128.1"/>
</dbReference>
<sequence>MKNLYIILSLLFILILPETSYAQFPVEEEDEYYEKEWALGVMMNTYGGVIGGITIRHARKYFYEHKIVESLGQGSGKTRSTRGRVGEIENDNKYHSFSLEFLSIKHPKEQKVQSYTTGEGYVSGKMNRLYAIRPMFGKEWLVFRKARKQGVHVNFIASVGPSIGIVSPYLLKYQDDEGNTQTKQFSQDDYLNNYTRIEGTASWGESMSKASVIGGLAFKASLTFEFGVNKRSITGIEAGIIGDAYTSEVQIMASSDNRSFYSAMFLTFFFGGRK</sequence>
<dbReference type="Proteomes" id="UP000682802">
    <property type="component" value="Chromosome 1"/>
</dbReference>
<evidence type="ECO:0000313" key="2">
    <source>
        <dbReference type="EMBL" id="QWG06377.1"/>
    </source>
</evidence>
<protein>
    <recommendedName>
        <fullName evidence="4">Outer membrane beta-barrel protein</fullName>
    </recommendedName>
</protein>
<keyword evidence="1" id="KW-0732">Signal</keyword>
<feature type="signal peptide" evidence="1">
    <location>
        <begin position="1"/>
        <end position="22"/>
    </location>
</feature>
<gene>
    <name evidence="2" type="ORF">KM029_13685</name>
</gene>